<evidence type="ECO:0000313" key="1">
    <source>
        <dbReference type="EMBL" id="TGX97872.1"/>
    </source>
</evidence>
<keyword evidence="2" id="KW-1185">Reference proteome</keyword>
<protein>
    <submittedName>
        <fullName evidence="1">Uncharacterized protein</fullName>
    </submittedName>
</protein>
<dbReference type="Proteomes" id="UP000307720">
    <property type="component" value="Unassembled WGS sequence"/>
</dbReference>
<reference evidence="1" key="1">
    <citation type="submission" date="2019-04" db="EMBL/GenBank/DDBJ databases">
        <title>Microbes associate with the intestines of laboratory mice.</title>
        <authorList>
            <person name="Navarre W."/>
            <person name="Wong E."/>
            <person name="Huang K."/>
            <person name="Tropini C."/>
            <person name="Ng K."/>
            <person name="Yu B."/>
        </authorList>
    </citation>
    <scope>NUCLEOTIDE SEQUENCE</scope>
    <source>
        <strain evidence="1">NM72_1-8</strain>
    </source>
</reference>
<evidence type="ECO:0000313" key="2">
    <source>
        <dbReference type="Proteomes" id="UP000307720"/>
    </source>
</evidence>
<accession>A0AC61QYD9</accession>
<gene>
    <name evidence="1" type="ORF">E5357_11085</name>
</gene>
<dbReference type="EMBL" id="SRZB01000025">
    <property type="protein sequence ID" value="TGX97872.1"/>
    <property type="molecule type" value="Genomic_DNA"/>
</dbReference>
<name>A0AC61QYD9_9FIRM</name>
<organism evidence="1 2">
    <name type="scientific">Hominisplanchenecus murintestinalis</name>
    <dbReference type="NCBI Taxonomy" id="2941517"/>
    <lineage>
        <taxon>Bacteria</taxon>
        <taxon>Bacillati</taxon>
        <taxon>Bacillota</taxon>
        <taxon>Clostridia</taxon>
        <taxon>Lachnospirales</taxon>
        <taxon>Lachnospiraceae</taxon>
        <taxon>Hominisplanchenecus</taxon>
    </lineage>
</organism>
<proteinExistence type="predicted"/>
<sequence length="199" mass="22402">MSITNIAGAVSPATTPKAKEINDTSSLDRKIEQLKNKRITNIEKHIAQLEQQKGQESRNTSSNDIKKRVDTYEAQPPQQSAGVYQVTHDENGRRIIQVDESCETAQGQPKAKPQDESEKPNIVKTTVNTDKVDKEIEKLKQTQTQLEQKIAAAKEPKEKEKLEAQLAQVNAELKAKDNDTYRQQHMEITEQKVVSKVGE</sequence>
<comment type="caution">
    <text evidence="1">The sequence shown here is derived from an EMBL/GenBank/DDBJ whole genome shotgun (WGS) entry which is preliminary data.</text>
</comment>